<dbReference type="InterPro" id="IPR036390">
    <property type="entry name" value="WH_DNA-bd_sf"/>
</dbReference>
<dbReference type="Gene3D" id="1.10.10.10">
    <property type="entry name" value="Winged helix-like DNA-binding domain superfamily/Winged helix DNA-binding domain"/>
    <property type="match status" value="1"/>
</dbReference>
<dbReference type="Gene3D" id="3.40.190.290">
    <property type="match status" value="1"/>
</dbReference>
<dbReference type="PRINTS" id="PR00039">
    <property type="entry name" value="HTHLYSR"/>
</dbReference>
<dbReference type="NCBIfam" id="NF002964">
    <property type="entry name" value="PRK03635.1"/>
    <property type="match status" value="1"/>
</dbReference>
<evidence type="ECO:0000313" key="6">
    <source>
        <dbReference type="EMBL" id="MYM72810.1"/>
    </source>
</evidence>
<dbReference type="InterPro" id="IPR000847">
    <property type="entry name" value="LysR_HTH_N"/>
</dbReference>
<dbReference type="InterPro" id="IPR050176">
    <property type="entry name" value="LTTR"/>
</dbReference>
<evidence type="ECO:0000256" key="2">
    <source>
        <dbReference type="ARBA" id="ARBA00023015"/>
    </source>
</evidence>
<evidence type="ECO:0000256" key="3">
    <source>
        <dbReference type="ARBA" id="ARBA00023125"/>
    </source>
</evidence>
<dbReference type="PROSITE" id="PS50931">
    <property type="entry name" value="HTH_LYSR"/>
    <property type="match status" value="1"/>
</dbReference>
<dbReference type="RefSeq" id="WP_161050169.1">
    <property type="nucleotide sequence ID" value="NZ_WWCR01000009.1"/>
</dbReference>
<dbReference type="SUPFAM" id="SSF53850">
    <property type="entry name" value="Periplasmic binding protein-like II"/>
    <property type="match status" value="1"/>
</dbReference>
<dbReference type="InterPro" id="IPR005119">
    <property type="entry name" value="LysR_subst-bd"/>
</dbReference>
<keyword evidence="4" id="KW-0804">Transcription</keyword>
<dbReference type="PANTHER" id="PTHR30579:SF2">
    <property type="entry name" value="HTH-TYPE TRANSCRIPTIONAL REGULATOR ARGP"/>
    <property type="match status" value="1"/>
</dbReference>
<dbReference type="AlphaFoldDB" id="A0A7X4H031"/>
<dbReference type="Pfam" id="PF03466">
    <property type="entry name" value="LysR_substrate"/>
    <property type="match status" value="1"/>
</dbReference>
<dbReference type="SUPFAM" id="SSF46785">
    <property type="entry name" value="Winged helix' DNA-binding domain"/>
    <property type="match status" value="1"/>
</dbReference>
<accession>A0A7X4H031</accession>
<feature type="domain" description="HTH lysR-type" evidence="5">
    <location>
        <begin position="14"/>
        <end position="70"/>
    </location>
</feature>
<keyword evidence="2" id="KW-0805">Transcription regulation</keyword>
<evidence type="ECO:0000259" key="5">
    <source>
        <dbReference type="PROSITE" id="PS50931"/>
    </source>
</evidence>
<keyword evidence="3 6" id="KW-0238">DNA-binding</keyword>
<dbReference type="InterPro" id="IPR017685">
    <property type="entry name" value="ArgP"/>
</dbReference>
<dbReference type="NCBIfam" id="TIGR03298">
    <property type="entry name" value="argP"/>
    <property type="match status" value="1"/>
</dbReference>
<name>A0A7X4H031_9BURK</name>
<protein>
    <submittedName>
        <fullName evidence="6">ArgP/LysG family DNA-binding transcriptional regulator</fullName>
    </submittedName>
</protein>
<organism evidence="6 7">
    <name type="scientific">Duganella margarita</name>
    <dbReference type="NCBI Taxonomy" id="2692170"/>
    <lineage>
        <taxon>Bacteria</taxon>
        <taxon>Pseudomonadati</taxon>
        <taxon>Pseudomonadota</taxon>
        <taxon>Betaproteobacteria</taxon>
        <taxon>Burkholderiales</taxon>
        <taxon>Oxalobacteraceae</taxon>
        <taxon>Telluria group</taxon>
        <taxon>Duganella</taxon>
    </lineage>
</organism>
<dbReference type="GO" id="GO:0003700">
    <property type="term" value="F:DNA-binding transcription factor activity"/>
    <property type="evidence" value="ECO:0007669"/>
    <property type="project" value="InterPro"/>
</dbReference>
<dbReference type="GO" id="GO:0003677">
    <property type="term" value="F:DNA binding"/>
    <property type="evidence" value="ECO:0007669"/>
    <property type="project" value="UniProtKB-KW"/>
</dbReference>
<comment type="caution">
    <text evidence="6">The sequence shown here is derived from an EMBL/GenBank/DDBJ whole genome shotgun (WGS) entry which is preliminary data.</text>
</comment>
<proteinExistence type="inferred from homology"/>
<dbReference type="Proteomes" id="UP000469734">
    <property type="component" value="Unassembled WGS sequence"/>
</dbReference>
<evidence type="ECO:0000256" key="4">
    <source>
        <dbReference type="ARBA" id="ARBA00023163"/>
    </source>
</evidence>
<dbReference type="PANTHER" id="PTHR30579">
    <property type="entry name" value="TRANSCRIPTIONAL REGULATOR"/>
    <property type="match status" value="1"/>
</dbReference>
<dbReference type="InterPro" id="IPR036388">
    <property type="entry name" value="WH-like_DNA-bd_sf"/>
</dbReference>
<sequence length="303" mass="33075">MNSVHISFIKLIMWDYRGLAALAAIVEEGSFDRAAAALAISQPAVSHRLRALEEWAGELLVIRSQPPQATPRGQRLIAHFRQVQLLESGIEEESQVHTSLPQLAIAVNADSAATWLLDALSPLLDAPACLIDVRIDDQDETLRHLREGRVVGCITSSGDTVAGTTVEALGTMSYLCVAAPAFVRRWFPAGVTRAAIKAAPALVYNRSDRLHERYLEQAGLPPDVPQHFFPSAEGFVSFIKAGYGYGMVPAIQVRQELEQGTLVALTPAKALSVPLYWHQWNIQTQVTRALRTAIVGTAQRLLA</sequence>
<evidence type="ECO:0000313" key="7">
    <source>
        <dbReference type="Proteomes" id="UP000469734"/>
    </source>
</evidence>
<evidence type="ECO:0000256" key="1">
    <source>
        <dbReference type="ARBA" id="ARBA00009437"/>
    </source>
</evidence>
<gene>
    <name evidence="6" type="ORF">GTP56_11430</name>
</gene>
<reference evidence="6 7" key="1">
    <citation type="submission" date="2019-12" db="EMBL/GenBank/DDBJ databases">
        <title>Novel species isolated from a subtropical stream in China.</title>
        <authorList>
            <person name="Lu H."/>
        </authorList>
    </citation>
    <scope>NUCLEOTIDE SEQUENCE [LARGE SCALE GENOMIC DNA]</scope>
    <source>
        <strain evidence="6 7">FT134W</strain>
    </source>
</reference>
<dbReference type="EMBL" id="WWCR01000009">
    <property type="protein sequence ID" value="MYM72810.1"/>
    <property type="molecule type" value="Genomic_DNA"/>
</dbReference>
<dbReference type="NCBIfam" id="NF009888">
    <property type="entry name" value="PRK13348.1"/>
    <property type="match status" value="1"/>
</dbReference>
<comment type="similarity">
    <text evidence="1">Belongs to the LysR transcriptional regulatory family.</text>
</comment>
<dbReference type="Pfam" id="PF00126">
    <property type="entry name" value="HTH_1"/>
    <property type="match status" value="1"/>
</dbReference>